<comment type="caution">
    <text evidence="9">The sequence shown here is derived from an EMBL/GenBank/DDBJ whole genome shotgun (WGS) entry which is preliminary data.</text>
</comment>
<evidence type="ECO:0000256" key="5">
    <source>
        <dbReference type="HAMAP-Rule" id="MF_00014"/>
    </source>
</evidence>
<evidence type="ECO:0000259" key="8">
    <source>
        <dbReference type="Pfam" id="PF24986"/>
    </source>
</evidence>
<evidence type="ECO:0000259" key="7">
    <source>
        <dbReference type="Pfam" id="PF01782"/>
    </source>
</evidence>
<keyword evidence="4 5" id="KW-0143">Chaperone</keyword>
<dbReference type="PANTHER" id="PTHR33692:SF1">
    <property type="entry name" value="RIBOSOME MATURATION FACTOR RIMM"/>
    <property type="match status" value="1"/>
</dbReference>
<comment type="similarity">
    <text evidence="5">Belongs to the RimM family.</text>
</comment>
<name>A0ABQ2EYH5_9DEIO</name>
<dbReference type="InterPro" id="IPR011961">
    <property type="entry name" value="RimM"/>
</dbReference>
<keyword evidence="2 5" id="KW-0690">Ribosome biogenesis</keyword>
<evidence type="ECO:0000256" key="6">
    <source>
        <dbReference type="SAM" id="MobiDB-lite"/>
    </source>
</evidence>
<dbReference type="NCBIfam" id="NF010403">
    <property type="entry name" value="PRK13829.1"/>
    <property type="match status" value="1"/>
</dbReference>
<dbReference type="InterPro" id="IPR036976">
    <property type="entry name" value="RimM_N_sf"/>
</dbReference>
<evidence type="ECO:0000256" key="1">
    <source>
        <dbReference type="ARBA" id="ARBA00022490"/>
    </source>
</evidence>
<dbReference type="SUPFAM" id="SSF50346">
    <property type="entry name" value="PRC-barrel domain"/>
    <property type="match status" value="1"/>
</dbReference>
<dbReference type="HAMAP" id="MF_00014">
    <property type="entry name" value="Ribosome_mat_RimM"/>
    <property type="match status" value="1"/>
</dbReference>
<dbReference type="NCBIfam" id="TIGR02273">
    <property type="entry name" value="16S_RimM"/>
    <property type="match status" value="1"/>
</dbReference>
<comment type="subcellular location">
    <subcellularLocation>
        <location evidence="5">Cytoplasm</location>
    </subcellularLocation>
</comment>
<dbReference type="PANTHER" id="PTHR33692">
    <property type="entry name" value="RIBOSOME MATURATION FACTOR RIMM"/>
    <property type="match status" value="1"/>
</dbReference>
<keyword evidence="10" id="KW-1185">Reference proteome</keyword>
<dbReference type="EMBL" id="BMPP01000012">
    <property type="protein sequence ID" value="GGK33014.1"/>
    <property type="molecule type" value="Genomic_DNA"/>
</dbReference>
<sequence>MSGPGDDHTRLGHFLGPHGVQGAVKLYVLGSAEQVLKLPRVYVEDRGWLRVRRAEPLVPGVALHLAGITSREGAETLRGLNVFAADSDLPAPEEGTYYYHELRGLWVLDEAGTQLGEVVDVEDSGHQDLLVVRHAEGESFVPLQAPYVLVNLEGRRPASLTLTGETPAGLLGDDGDADSDEDIVAQGPTDGPEE</sequence>
<dbReference type="InterPro" id="IPR056792">
    <property type="entry name" value="PRC_RimM"/>
</dbReference>
<evidence type="ECO:0000313" key="9">
    <source>
        <dbReference type="EMBL" id="GGK33014.1"/>
    </source>
</evidence>
<dbReference type="Proteomes" id="UP000647587">
    <property type="component" value="Unassembled WGS sequence"/>
</dbReference>
<dbReference type="InterPro" id="IPR009000">
    <property type="entry name" value="Transl_B-barrel_sf"/>
</dbReference>
<feature type="domain" description="RimM N-terminal" evidence="7">
    <location>
        <begin position="11"/>
        <end position="87"/>
    </location>
</feature>
<reference evidence="10" key="1">
    <citation type="journal article" date="2019" name="Int. J. Syst. Evol. Microbiol.">
        <title>The Global Catalogue of Microorganisms (GCM) 10K type strain sequencing project: providing services to taxonomists for standard genome sequencing and annotation.</title>
        <authorList>
            <consortium name="The Broad Institute Genomics Platform"/>
            <consortium name="The Broad Institute Genome Sequencing Center for Infectious Disease"/>
            <person name="Wu L."/>
            <person name="Ma J."/>
        </authorList>
    </citation>
    <scope>NUCLEOTIDE SEQUENCE [LARGE SCALE GENOMIC DNA]</scope>
    <source>
        <strain evidence="10">JCM 30331</strain>
    </source>
</reference>
<proteinExistence type="inferred from homology"/>
<evidence type="ECO:0000313" key="10">
    <source>
        <dbReference type="Proteomes" id="UP000647587"/>
    </source>
</evidence>
<comment type="subunit">
    <text evidence="5">Binds ribosomal protein uS19.</text>
</comment>
<evidence type="ECO:0000256" key="2">
    <source>
        <dbReference type="ARBA" id="ARBA00022517"/>
    </source>
</evidence>
<dbReference type="SUPFAM" id="SSF50447">
    <property type="entry name" value="Translation proteins"/>
    <property type="match status" value="1"/>
</dbReference>
<dbReference type="Gene3D" id="2.30.30.240">
    <property type="entry name" value="PRC-barrel domain"/>
    <property type="match status" value="1"/>
</dbReference>
<accession>A0ABQ2EYH5</accession>
<evidence type="ECO:0000256" key="3">
    <source>
        <dbReference type="ARBA" id="ARBA00022552"/>
    </source>
</evidence>
<evidence type="ECO:0000256" key="4">
    <source>
        <dbReference type="ARBA" id="ARBA00023186"/>
    </source>
</evidence>
<dbReference type="InterPro" id="IPR002676">
    <property type="entry name" value="RimM_N"/>
</dbReference>
<feature type="compositionally biased region" description="Acidic residues" evidence="6">
    <location>
        <begin position="173"/>
        <end position="183"/>
    </location>
</feature>
<dbReference type="InterPro" id="IPR011033">
    <property type="entry name" value="PRC_barrel-like_sf"/>
</dbReference>
<dbReference type="Pfam" id="PF24986">
    <property type="entry name" value="PRC_RimM"/>
    <property type="match status" value="1"/>
</dbReference>
<feature type="region of interest" description="Disordered" evidence="6">
    <location>
        <begin position="160"/>
        <end position="194"/>
    </location>
</feature>
<dbReference type="Gene3D" id="2.40.30.60">
    <property type="entry name" value="RimM"/>
    <property type="match status" value="1"/>
</dbReference>
<gene>
    <name evidence="5 9" type="primary">rimM</name>
    <name evidence="9" type="ORF">GCM10008955_28820</name>
</gene>
<comment type="function">
    <text evidence="5">An accessory protein needed during the final step in the assembly of 30S ribosomal subunit, possibly for assembly of the head region. Essential for efficient processing of 16S rRNA. May be needed both before and after RbfA during the maturation of 16S rRNA. It has affinity for free ribosomal 30S subunits but not for 70S ribosomes.</text>
</comment>
<keyword evidence="1 5" id="KW-0963">Cytoplasm</keyword>
<comment type="domain">
    <text evidence="5">The PRC barrel domain binds ribosomal protein uS19.</text>
</comment>
<feature type="domain" description="Ribosome maturation factor RimM PRC barrel" evidence="8">
    <location>
        <begin position="100"/>
        <end position="145"/>
    </location>
</feature>
<keyword evidence="3 5" id="KW-0698">rRNA processing</keyword>
<dbReference type="RefSeq" id="WP_189010033.1">
    <property type="nucleotide sequence ID" value="NZ_BMPP01000012.1"/>
</dbReference>
<dbReference type="Pfam" id="PF01782">
    <property type="entry name" value="RimM"/>
    <property type="match status" value="1"/>
</dbReference>
<organism evidence="9 10">
    <name type="scientific">Deinococcus malanensis</name>
    <dbReference type="NCBI Taxonomy" id="1706855"/>
    <lineage>
        <taxon>Bacteria</taxon>
        <taxon>Thermotogati</taxon>
        <taxon>Deinococcota</taxon>
        <taxon>Deinococci</taxon>
        <taxon>Deinococcales</taxon>
        <taxon>Deinococcaceae</taxon>
        <taxon>Deinococcus</taxon>
    </lineage>
</organism>
<protein>
    <recommendedName>
        <fullName evidence="5">Ribosome maturation factor RimM</fullName>
    </recommendedName>
</protein>